<dbReference type="AlphaFoldDB" id="A0A8B8IY37"/>
<dbReference type="OrthoDB" id="5920062at2759"/>
<evidence type="ECO:0000256" key="1">
    <source>
        <dbReference type="SAM" id="Phobius"/>
    </source>
</evidence>
<sequence length="377" mass="40368">MASGSAALLIVLHIFIIGARRVTCLCDNVTSISTQVDLLLAEYDRGAFLVSPVHVKAALDVQHATIDEKTSTVRLLAALYLSWEDKRLSWNATSWGCDKALVSVERLWLPDVGVLSAATAGGIGGDVGLRARLTSDGRVSWVVRLDLVSPLSLTLDAWPRDVHEIIYKFSSRSHTTDELNLTSSDMEHAMVFESGTWELLSVRSTDMTWQRLDVEQQVLVWKLTLRRRAPAHALATMAVLYSCIVLLVAAMLLPPASRPALCATAALTAALWLIAALARLPGSTSAPRAMSLMCAACTCSAAAAAGAALVLRVARCSAPPPHALRVLVTSTSTFCKLGPPEGSNAEWSAWAAAAQLLDHVLLGAILLTLFVVACFTF</sequence>
<evidence type="ECO:0000256" key="2">
    <source>
        <dbReference type="SAM" id="SignalP"/>
    </source>
</evidence>
<dbReference type="GeneID" id="113404843"/>
<feature type="domain" description="Neurotransmitter-gated ion-channel ligand-binding" evidence="3">
    <location>
        <begin position="51"/>
        <end position="228"/>
    </location>
</feature>
<feature type="transmembrane region" description="Helical" evidence="1">
    <location>
        <begin position="359"/>
        <end position="376"/>
    </location>
</feature>
<evidence type="ECO:0000313" key="5">
    <source>
        <dbReference type="RefSeq" id="XP_026501697.2"/>
    </source>
</evidence>
<feature type="transmembrane region" description="Helical" evidence="1">
    <location>
        <begin position="290"/>
        <end position="311"/>
    </location>
</feature>
<accession>A0A8B8IY37</accession>
<dbReference type="GO" id="GO:0016020">
    <property type="term" value="C:membrane"/>
    <property type="evidence" value="ECO:0007669"/>
    <property type="project" value="InterPro"/>
</dbReference>
<dbReference type="Gene3D" id="2.70.170.10">
    <property type="entry name" value="Neurotransmitter-gated ion-channel ligand-binding domain"/>
    <property type="match status" value="1"/>
</dbReference>
<organism evidence="4 5">
    <name type="scientific">Vanessa tameamea</name>
    <name type="common">Kamehameha butterfly</name>
    <dbReference type="NCBI Taxonomy" id="334116"/>
    <lineage>
        <taxon>Eukaryota</taxon>
        <taxon>Metazoa</taxon>
        <taxon>Ecdysozoa</taxon>
        <taxon>Arthropoda</taxon>
        <taxon>Hexapoda</taxon>
        <taxon>Insecta</taxon>
        <taxon>Pterygota</taxon>
        <taxon>Neoptera</taxon>
        <taxon>Endopterygota</taxon>
        <taxon>Lepidoptera</taxon>
        <taxon>Glossata</taxon>
        <taxon>Ditrysia</taxon>
        <taxon>Papilionoidea</taxon>
        <taxon>Nymphalidae</taxon>
        <taxon>Nymphalinae</taxon>
        <taxon>Vanessa</taxon>
    </lineage>
</organism>
<dbReference type="SUPFAM" id="SSF63712">
    <property type="entry name" value="Nicotinic receptor ligand binding domain-like"/>
    <property type="match status" value="1"/>
</dbReference>
<protein>
    <submittedName>
        <fullName evidence="5">Ligand-gated ion channel 4-like</fullName>
    </submittedName>
</protein>
<feature type="chain" id="PRO_5045942550" evidence="2">
    <location>
        <begin position="25"/>
        <end position="377"/>
    </location>
</feature>
<feature type="signal peptide" evidence="2">
    <location>
        <begin position="1"/>
        <end position="24"/>
    </location>
</feature>
<proteinExistence type="predicted"/>
<dbReference type="GO" id="GO:0005230">
    <property type="term" value="F:extracellular ligand-gated monoatomic ion channel activity"/>
    <property type="evidence" value="ECO:0007669"/>
    <property type="project" value="InterPro"/>
</dbReference>
<evidence type="ECO:0000313" key="4">
    <source>
        <dbReference type="Proteomes" id="UP001652626"/>
    </source>
</evidence>
<name>A0A8B8IY37_VANTA</name>
<evidence type="ECO:0000259" key="3">
    <source>
        <dbReference type="Pfam" id="PF02931"/>
    </source>
</evidence>
<feature type="transmembrane region" description="Helical" evidence="1">
    <location>
        <begin position="260"/>
        <end position="278"/>
    </location>
</feature>
<keyword evidence="1" id="KW-1133">Transmembrane helix</keyword>
<dbReference type="InterPro" id="IPR036734">
    <property type="entry name" value="Neur_chan_lig-bd_sf"/>
</dbReference>
<keyword evidence="2" id="KW-0732">Signal</keyword>
<dbReference type="CDD" id="cd18989">
    <property type="entry name" value="LGIC_ECD_cation"/>
    <property type="match status" value="1"/>
</dbReference>
<dbReference type="Proteomes" id="UP001652626">
    <property type="component" value="Chromosome 10"/>
</dbReference>
<dbReference type="Pfam" id="PF02931">
    <property type="entry name" value="Neur_chan_LBD"/>
    <property type="match status" value="1"/>
</dbReference>
<dbReference type="OMA" id="ILANYIC"/>
<keyword evidence="4" id="KW-1185">Reference proteome</keyword>
<dbReference type="InterPro" id="IPR006202">
    <property type="entry name" value="Neur_chan_lig-bd"/>
</dbReference>
<dbReference type="InterPro" id="IPR006201">
    <property type="entry name" value="Neur_channel"/>
</dbReference>
<dbReference type="GO" id="GO:0004888">
    <property type="term" value="F:transmembrane signaling receptor activity"/>
    <property type="evidence" value="ECO:0007669"/>
    <property type="project" value="InterPro"/>
</dbReference>
<dbReference type="RefSeq" id="XP_026501697.2">
    <property type="nucleotide sequence ID" value="XM_026645912.2"/>
</dbReference>
<gene>
    <name evidence="5" type="primary">LOC113404843</name>
</gene>
<feature type="transmembrane region" description="Helical" evidence="1">
    <location>
        <begin position="233"/>
        <end position="253"/>
    </location>
</feature>
<keyword evidence="1" id="KW-0472">Membrane</keyword>
<dbReference type="PANTHER" id="PTHR18945">
    <property type="entry name" value="NEUROTRANSMITTER GATED ION CHANNEL"/>
    <property type="match status" value="1"/>
</dbReference>
<keyword evidence="1" id="KW-0812">Transmembrane</keyword>
<reference evidence="5" key="1">
    <citation type="submission" date="2025-08" db="UniProtKB">
        <authorList>
            <consortium name="RefSeq"/>
        </authorList>
    </citation>
    <scope>IDENTIFICATION</scope>
    <source>
        <tissue evidence="5">Whole body</tissue>
    </source>
</reference>